<dbReference type="EMBL" id="ML143452">
    <property type="protein sequence ID" value="TBU25988.1"/>
    <property type="molecule type" value="Genomic_DNA"/>
</dbReference>
<name>A0A4Q9MHC0_9APHY</name>
<protein>
    <recommendedName>
        <fullName evidence="3">Secreted protein</fullName>
    </recommendedName>
</protein>
<dbReference type="Proteomes" id="UP000292957">
    <property type="component" value="Unassembled WGS sequence"/>
</dbReference>
<gene>
    <name evidence="2" type="ORF">BD311DRAFT_763418</name>
</gene>
<feature type="chain" id="PRO_5020867814" description="Secreted protein" evidence="1">
    <location>
        <begin position="30"/>
        <end position="108"/>
    </location>
</feature>
<sequence>MSSTQPTLLLTSHVLQTILIILDPLTTSACHVYLAGQDRHGEWFSQCVDLGLASNCVASRDLGGAKFSHLAPTRPSHPWGSTSVLVDGVTTSARASPFCLGYRDDRSR</sequence>
<evidence type="ECO:0000256" key="1">
    <source>
        <dbReference type="SAM" id="SignalP"/>
    </source>
</evidence>
<feature type="signal peptide" evidence="1">
    <location>
        <begin position="1"/>
        <end position="29"/>
    </location>
</feature>
<evidence type="ECO:0000313" key="2">
    <source>
        <dbReference type="EMBL" id="TBU25988.1"/>
    </source>
</evidence>
<keyword evidence="1" id="KW-0732">Signal</keyword>
<proteinExistence type="predicted"/>
<accession>A0A4Q9MHC0</accession>
<evidence type="ECO:0008006" key="3">
    <source>
        <dbReference type="Google" id="ProtNLM"/>
    </source>
</evidence>
<reference evidence="2" key="1">
    <citation type="submission" date="2019-01" db="EMBL/GenBank/DDBJ databases">
        <title>Draft genome sequences of three monokaryotic isolates of the white-rot basidiomycete fungus Dichomitus squalens.</title>
        <authorList>
            <consortium name="DOE Joint Genome Institute"/>
            <person name="Lopez S.C."/>
            <person name="Andreopoulos B."/>
            <person name="Pangilinan J."/>
            <person name="Lipzen A."/>
            <person name="Riley R."/>
            <person name="Ahrendt S."/>
            <person name="Ng V."/>
            <person name="Barry K."/>
            <person name="Daum C."/>
            <person name="Grigoriev I.V."/>
            <person name="Hilden K.S."/>
            <person name="Makela M.R."/>
            <person name="de Vries R.P."/>
        </authorList>
    </citation>
    <scope>NUCLEOTIDE SEQUENCE [LARGE SCALE GENOMIC DNA]</scope>
    <source>
        <strain evidence="2">OM18370.1</strain>
    </source>
</reference>
<organism evidence="2">
    <name type="scientific">Dichomitus squalens</name>
    <dbReference type="NCBI Taxonomy" id="114155"/>
    <lineage>
        <taxon>Eukaryota</taxon>
        <taxon>Fungi</taxon>
        <taxon>Dikarya</taxon>
        <taxon>Basidiomycota</taxon>
        <taxon>Agaricomycotina</taxon>
        <taxon>Agaricomycetes</taxon>
        <taxon>Polyporales</taxon>
        <taxon>Polyporaceae</taxon>
        <taxon>Dichomitus</taxon>
    </lineage>
</organism>
<dbReference type="AlphaFoldDB" id="A0A4Q9MHC0"/>